<dbReference type="EMBL" id="U00018">
    <property type="protein sequence ID" value="AAA17224.1"/>
    <property type="molecule type" value="Genomic_DNA"/>
</dbReference>
<keyword evidence="4 5" id="KW-0472">Membrane</keyword>
<dbReference type="InterPro" id="IPR004841">
    <property type="entry name" value="AA-permease/SLC12A_dom"/>
</dbReference>
<accession>Q49809</accession>
<reference evidence="7" key="1">
    <citation type="submission" date="1994-01" db="EMBL/GenBank/DDBJ databases">
        <authorList>
            <person name="Smith D.R."/>
        </authorList>
    </citation>
    <scope>NUCLEOTIDE SEQUENCE</scope>
</reference>
<name>Q49809_MYCLR</name>
<dbReference type="AlphaFoldDB" id="Q49809"/>
<feature type="domain" description="Amino acid permease/ SLC12A" evidence="6">
    <location>
        <begin position="23"/>
        <end position="72"/>
    </location>
</feature>
<dbReference type="Pfam" id="PF00324">
    <property type="entry name" value="AA_permease"/>
    <property type="match status" value="1"/>
</dbReference>
<dbReference type="PIR" id="S72888">
    <property type="entry name" value="S72888"/>
</dbReference>
<evidence type="ECO:0000259" key="6">
    <source>
        <dbReference type="Pfam" id="PF00324"/>
    </source>
</evidence>
<feature type="transmembrane region" description="Helical" evidence="5">
    <location>
        <begin position="44"/>
        <end position="65"/>
    </location>
</feature>
<organism evidence="7">
    <name type="scientific">Mycobacterium leprae</name>
    <dbReference type="NCBI Taxonomy" id="1769"/>
    <lineage>
        <taxon>Bacteria</taxon>
        <taxon>Bacillati</taxon>
        <taxon>Actinomycetota</taxon>
        <taxon>Actinomycetes</taxon>
        <taxon>Mycobacteriales</taxon>
        <taxon>Mycobacteriaceae</taxon>
        <taxon>Mycobacterium</taxon>
    </lineage>
</organism>
<evidence type="ECO:0000256" key="3">
    <source>
        <dbReference type="ARBA" id="ARBA00022989"/>
    </source>
</evidence>
<keyword evidence="3 5" id="KW-1133">Transmembrane helix</keyword>
<evidence type="ECO:0000313" key="7">
    <source>
        <dbReference type="EMBL" id="AAA17224.1"/>
    </source>
</evidence>
<comment type="subcellular location">
    <subcellularLocation>
        <location evidence="1">Membrane</location>
        <topology evidence="1">Multi-pass membrane protein</topology>
    </subcellularLocation>
</comment>
<dbReference type="GO" id="GO:0016020">
    <property type="term" value="C:membrane"/>
    <property type="evidence" value="ECO:0007669"/>
    <property type="project" value="UniProtKB-SubCell"/>
</dbReference>
<evidence type="ECO:0000256" key="2">
    <source>
        <dbReference type="ARBA" id="ARBA00022692"/>
    </source>
</evidence>
<evidence type="ECO:0000256" key="5">
    <source>
        <dbReference type="SAM" id="Phobius"/>
    </source>
</evidence>
<reference evidence="7" key="2">
    <citation type="submission" date="1994-03" db="EMBL/GenBank/DDBJ databases">
        <authorList>
            <person name="Robison K."/>
        </authorList>
    </citation>
    <scope>NUCLEOTIDE SEQUENCE</scope>
</reference>
<dbReference type="GO" id="GO:0055085">
    <property type="term" value="P:transmembrane transport"/>
    <property type="evidence" value="ECO:0007669"/>
    <property type="project" value="InterPro"/>
</dbReference>
<proteinExistence type="predicted"/>
<evidence type="ECO:0000256" key="4">
    <source>
        <dbReference type="ARBA" id="ARBA00023136"/>
    </source>
</evidence>
<keyword evidence="2 5" id="KW-0812">Transmembrane</keyword>
<protein>
    <submittedName>
        <fullName evidence="7">T2168a</fullName>
    </submittedName>
</protein>
<evidence type="ECO:0000256" key="1">
    <source>
        <dbReference type="ARBA" id="ARBA00004141"/>
    </source>
</evidence>
<sequence length="74" mass="7905">MGAVCLCRHRGSRSPPWSARKLATIAAVETSNSECAVQYATNTVVARIVVFFIGSVFLLVVLLPWDSVQVGASP</sequence>